<dbReference type="InterPro" id="IPR012933">
    <property type="entry name" value="HicA_mRNA_interferase"/>
</dbReference>
<evidence type="ECO:0000256" key="1">
    <source>
        <dbReference type="ARBA" id="ARBA00006620"/>
    </source>
</evidence>
<keyword evidence="2" id="KW-1277">Toxin-antitoxin system</keyword>
<accession>A0ABS0YWY6</accession>
<evidence type="ECO:0000256" key="3">
    <source>
        <dbReference type="ARBA" id="ARBA00022722"/>
    </source>
</evidence>
<dbReference type="Proteomes" id="UP000641025">
    <property type="component" value="Unassembled WGS sequence"/>
</dbReference>
<organism evidence="9 10">
    <name type="scientific">Geomonas propionica</name>
    <dbReference type="NCBI Taxonomy" id="2798582"/>
    <lineage>
        <taxon>Bacteria</taxon>
        <taxon>Pseudomonadati</taxon>
        <taxon>Thermodesulfobacteriota</taxon>
        <taxon>Desulfuromonadia</taxon>
        <taxon>Geobacterales</taxon>
        <taxon>Geobacteraceae</taxon>
        <taxon>Geomonas</taxon>
    </lineage>
</organism>
<evidence type="ECO:0000256" key="4">
    <source>
        <dbReference type="ARBA" id="ARBA00022759"/>
    </source>
</evidence>
<keyword evidence="5" id="KW-0378">Hydrolase</keyword>
<evidence type="ECO:0000256" key="6">
    <source>
        <dbReference type="ARBA" id="ARBA00022884"/>
    </source>
</evidence>
<name>A0ABS0YWY6_9BACT</name>
<protein>
    <submittedName>
        <fullName evidence="9">Type II toxin-antitoxin system HicA family toxin</fullName>
    </submittedName>
</protein>
<evidence type="ECO:0000256" key="8">
    <source>
        <dbReference type="SAM" id="MobiDB-lite"/>
    </source>
</evidence>
<keyword evidence="7" id="KW-0346">Stress response</keyword>
<keyword evidence="3" id="KW-0540">Nuclease</keyword>
<comment type="caution">
    <text evidence="9">The sequence shown here is derived from an EMBL/GenBank/DDBJ whole genome shotgun (WGS) entry which is preliminary data.</text>
</comment>
<evidence type="ECO:0000313" key="9">
    <source>
        <dbReference type="EMBL" id="MBJ6802497.1"/>
    </source>
</evidence>
<keyword evidence="4" id="KW-0255">Endonuclease</keyword>
<keyword evidence="10" id="KW-1185">Reference proteome</keyword>
<dbReference type="SUPFAM" id="SSF54786">
    <property type="entry name" value="YcfA/nrd intein domain"/>
    <property type="match status" value="1"/>
</dbReference>
<evidence type="ECO:0000256" key="7">
    <source>
        <dbReference type="ARBA" id="ARBA00023016"/>
    </source>
</evidence>
<dbReference type="EMBL" id="JAEMHK010000020">
    <property type="protein sequence ID" value="MBJ6802497.1"/>
    <property type="molecule type" value="Genomic_DNA"/>
</dbReference>
<dbReference type="Pfam" id="PF07927">
    <property type="entry name" value="HicA_toxin"/>
    <property type="match status" value="1"/>
</dbReference>
<comment type="similarity">
    <text evidence="1">Belongs to the HicA mRNA interferase family.</text>
</comment>
<gene>
    <name evidence="9" type="ORF">JFN90_20405</name>
</gene>
<evidence type="ECO:0000256" key="2">
    <source>
        <dbReference type="ARBA" id="ARBA00022649"/>
    </source>
</evidence>
<evidence type="ECO:0000313" key="10">
    <source>
        <dbReference type="Proteomes" id="UP000641025"/>
    </source>
</evidence>
<feature type="region of interest" description="Disordered" evidence="8">
    <location>
        <begin position="1"/>
        <end position="33"/>
    </location>
</feature>
<reference evidence="9 10" key="1">
    <citation type="submission" date="2020-12" db="EMBL/GenBank/DDBJ databases">
        <title>Geomonas sp. Red259, isolated from paddy soil.</title>
        <authorList>
            <person name="Xu Z."/>
            <person name="Zhang Z."/>
            <person name="Masuda Y."/>
            <person name="Itoh H."/>
            <person name="Senoo K."/>
        </authorList>
    </citation>
    <scope>NUCLEOTIDE SEQUENCE [LARGE SCALE GENOMIC DNA]</scope>
    <source>
        <strain evidence="9 10">Red259</strain>
    </source>
</reference>
<evidence type="ECO:0000256" key="5">
    <source>
        <dbReference type="ARBA" id="ARBA00022801"/>
    </source>
</evidence>
<dbReference type="Gene3D" id="3.30.920.30">
    <property type="entry name" value="Hypothetical protein"/>
    <property type="match status" value="1"/>
</dbReference>
<dbReference type="InterPro" id="IPR038570">
    <property type="entry name" value="HicA_sf"/>
</dbReference>
<sequence>MEEDGWCHVGGKGDHRKFRHPSKPGHVVVPLPT</sequence>
<feature type="compositionally biased region" description="Basic residues" evidence="8">
    <location>
        <begin position="14"/>
        <end position="23"/>
    </location>
</feature>
<proteinExistence type="inferred from homology"/>
<keyword evidence="6" id="KW-0694">RNA-binding</keyword>